<accession>A0A759YMX2</accession>
<feature type="domain" description="AMP-dependent synthetase/ligase" evidence="3">
    <location>
        <begin position="122"/>
        <end position="279"/>
    </location>
</feature>
<keyword evidence="2 5" id="KW-0436">Ligase</keyword>
<dbReference type="InterPro" id="IPR042099">
    <property type="entry name" value="ANL_N_sf"/>
</dbReference>
<dbReference type="InterPro" id="IPR000873">
    <property type="entry name" value="AMP-dep_synth/lig_dom"/>
</dbReference>
<dbReference type="AlphaFoldDB" id="A0A759YMX2"/>
<dbReference type="SUPFAM" id="SSF56801">
    <property type="entry name" value="Acetyl-CoA synthetase-like"/>
    <property type="match status" value="1"/>
</dbReference>
<evidence type="ECO:0000256" key="2">
    <source>
        <dbReference type="ARBA" id="ARBA00022598"/>
    </source>
</evidence>
<dbReference type="InterPro" id="IPR020845">
    <property type="entry name" value="AMP-binding_CS"/>
</dbReference>
<gene>
    <name evidence="5" type="ORF">G8W61_005120</name>
</gene>
<dbReference type="CDD" id="cd04433">
    <property type="entry name" value="AFD_class_I"/>
    <property type="match status" value="1"/>
</dbReference>
<dbReference type="GO" id="GO:0016405">
    <property type="term" value="F:CoA-ligase activity"/>
    <property type="evidence" value="ECO:0007669"/>
    <property type="project" value="TreeGrafter"/>
</dbReference>
<evidence type="ECO:0000256" key="1">
    <source>
        <dbReference type="ARBA" id="ARBA00006432"/>
    </source>
</evidence>
<name>A0A759YMX2_SALER</name>
<evidence type="ECO:0000259" key="4">
    <source>
        <dbReference type="Pfam" id="PF13193"/>
    </source>
</evidence>
<dbReference type="EMBL" id="DAAXRP010000028">
    <property type="protein sequence ID" value="HAG2284725.1"/>
    <property type="molecule type" value="Genomic_DNA"/>
</dbReference>
<comment type="similarity">
    <text evidence="1">Belongs to the ATP-dependent AMP-binding enzyme family.</text>
</comment>
<dbReference type="PROSITE" id="PS00455">
    <property type="entry name" value="AMP_BINDING"/>
    <property type="match status" value="1"/>
</dbReference>
<dbReference type="Gene3D" id="3.40.50.12780">
    <property type="entry name" value="N-terminal domain of ligase-like"/>
    <property type="match status" value="1"/>
</dbReference>
<dbReference type="Pfam" id="PF13193">
    <property type="entry name" value="AMP-binding_C"/>
    <property type="match status" value="1"/>
</dbReference>
<protein>
    <submittedName>
        <fullName evidence="5">Long-chain fatty acid--CoA ligase</fullName>
    </submittedName>
</protein>
<evidence type="ECO:0000313" key="5">
    <source>
        <dbReference type="EMBL" id="HAG2284725.1"/>
    </source>
</evidence>
<dbReference type="InterPro" id="IPR045851">
    <property type="entry name" value="AMP-bd_C_sf"/>
</dbReference>
<proteinExistence type="inferred from homology"/>
<feature type="domain" description="AMP-binding enzyme C-terminal" evidence="4">
    <location>
        <begin position="365"/>
        <end position="436"/>
    </location>
</feature>
<reference evidence="5" key="1">
    <citation type="journal article" date="2018" name="Genome Biol.">
        <title>SKESA: strategic k-mer extension for scrupulous assemblies.</title>
        <authorList>
            <person name="Souvorov A."/>
            <person name="Agarwala R."/>
            <person name="Lipman D.J."/>
        </authorList>
    </citation>
    <scope>NUCLEOTIDE SEQUENCE</scope>
    <source>
        <strain evidence="5">MA.CK_94/00001630</strain>
    </source>
</reference>
<organism evidence="5">
    <name type="scientific">Salmonella enterica</name>
    <name type="common">Salmonella choleraesuis</name>
    <dbReference type="NCBI Taxonomy" id="28901"/>
    <lineage>
        <taxon>Bacteria</taxon>
        <taxon>Pseudomonadati</taxon>
        <taxon>Pseudomonadota</taxon>
        <taxon>Gammaproteobacteria</taxon>
        <taxon>Enterobacterales</taxon>
        <taxon>Enterobacteriaceae</taxon>
        <taxon>Salmonella</taxon>
    </lineage>
</organism>
<dbReference type="PANTHER" id="PTHR24096">
    <property type="entry name" value="LONG-CHAIN-FATTY-ACID--COA LIGASE"/>
    <property type="match status" value="1"/>
</dbReference>
<sequence>MNESLRSIRHKFEFFGVKDALIISDQCYTFNDLMTEIDEWEHIIHLSDIPSGNVVSIEGENSVSVISLIFALATNGNIIVPIKTDNLSQSNSFKELAQVDYSINLNNNKGFIKSPYKSSHNYYRQINHDKHAGIVLFSSGTTGKPKAIVLSLNKMLEKVNKKENNNRILSFLNYDHIGGINTILHGLCNGGCVIFPTDRKPETILKTIEKWQVQILPTTPTFINMLLMADDFLKYDLSSIRLITYGTESMPSSTLMKAATYFPNVIFKQTYGLSEVGILPTKSKSNNELWLKLGGNGFNYKIIDNILWIKSDIAMLGYLNASEPFDEQGYFNTQDVVEQDGEYIRILGRKSDIINIAGEKVYPAEVEGILNQVPGVLDVIVMAKPNPVTGMGINALIRYGKNVDPDILRSIIIRHAKDNLERFKQPLLYKFTQEELHSSRFKKRRTFS</sequence>
<dbReference type="Pfam" id="PF00501">
    <property type="entry name" value="AMP-binding"/>
    <property type="match status" value="1"/>
</dbReference>
<evidence type="ECO:0000259" key="3">
    <source>
        <dbReference type="Pfam" id="PF00501"/>
    </source>
</evidence>
<dbReference type="Gene3D" id="3.30.300.30">
    <property type="match status" value="1"/>
</dbReference>
<comment type="caution">
    <text evidence="5">The sequence shown here is derived from an EMBL/GenBank/DDBJ whole genome shotgun (WGS) entry which is preliminary data.</text>
</comment>
<reference evidence="5" key="2">
    <citation type="submission" date="2020-02" db="EMBL/GenBank/DDBJ databases">
        <authorList>
            <consortium name="NCBI Pathogen Detection Project"/>
        </authorList>
    </citation>
    <scope>NUCLEOTIDE SEQUENCE</scope>
    <source>
        <strain evidence="5">MA.CK_94/00001630</strain>
    </source>
</reference>
<dbReference type="PANTHER" id="PTHR24096:SF149">
    <property type="entry name" value="AMP-BINDING DOMAIN-CONTAINING PROTEIN-RELATED"/>
    <property type="match status" value="1"/>
</dbReference>
<dbReference type="InterPro" id="IPR025110">
    <property type="entry name" value="AMP-bd_C"/>
</dbReference>